<feature type="region of interest" description="Disordered" evidence="1">
    <location>
        <begin position="235"/>
        <end position="304"/>
    </location>
</feature>
<dbReference type="InterPro" id="IPR000999">
    <property type="entry name" value="RNase_III_dom"/>
</dbReference>
<feature type="domain" description="RNase III" evidence="2">
    <location>
        <begin position="62"/>
        <end position="163"/>
    </location>
</feature>
<dbReference type="GO" id="GO:0004525">
    <property type="term" value="F:ribonuclease III activity"/>
    <property type="evidence" value="ECO:0007669"/>
    <property type="project" value="InterPro"/>
</dbReference>
<dbReference type="GeneID" id="18795827"/>
<dbReference type="KEGG" id="shs:STEHIDRAFT_115924"/>
<feature type="compositionally biased region" description="Acidic residues" evidence="1">
    <location>
        <begin position="239"/>
        <end position="271"/>
    </location>
</feature>
<evidence type="ECO:0000256" key="1">
    <source>
        <dbReference type="SAM" id="MobiDB-lite"/>
    </source>
</evidence>
<name>R7RYV4_STEHR</name>
<dbReference type="Proteomes" id="UP000053927">
    <property type="component" value="Unassembled WGS sequence"/>
</dbReference>
<accession>R7RYV4</accession>
<dbReference type="PROSITE" id="PS50142">
    <property type="entry name" value="RNASE_3_2"/>
    <property type="match status" value="1"/>
</dbReference>
<dbReference type="EMBL" id="JH687398">
    <property type="protein sequence ID" value="EIM80499.1"/>
    <property type="molecule type" value="Genomic_DNA"/>
</dbReference>
<sequence>MSSIPHQSISQELQQAVQEDLVYALATGDIVFADCPPSSIWSSIPVEVRSSIEICPSLTENQHMEVGGDALLDELMFGLLTYWCPDAPTSFIVQAQCILITNKTLAILAELANPPTSSEEDPNSLIHAIRSLEKRPSELPLGMVKKRAEQFEMVVQALFDEQGTVETIRLLESCLKPVIVYVITRLADRKKVKIALEERPLPLRQCEDGDMKDVVSQRAYNGFRVEHVYGQHKPGIVEPQDEVNSTDDAGYEGESETEATDVLSDPDSEDESCSRGIDYLSSDDLEDSDNSPIWGVGKHLAGGK</sequence>
<reference evidence="4" key="1">
    <citation type="journal article" date="2012" name="Science">
        <title>The Paleozoic origin of enzymatic lignin decomposition reconstructed from 31 fungal genomes.</title>
        <authorList>
            <person name="Floudas D."/>
            <person name="Binder M."/>
            <person name="Riley R."/>
            <person name="Barry K."/>
            <person name="Blanchette R.A."/>
            <person name="Henrissat B."/>
            <person name="Martinez A.T."/>
            <person name="Otillar R."/>
            <person name="Spatafora J.W."/>
            <person name="Yadav J.S."/>
            <person name="Aerts A."/>
            <person name="Benoit I."/>
            <person name="Boyd A."/>
            <person name="Carlson A."/>
            <person name="Copeland A."/>
            <person name="Coutinho P.M."/>
            <person name="de Vries R.P."/>
            <person name="Ferreira P."/>
            <person name="Findley K."/>
            <person name="Foster B."/>
            <person name="Gaskell J."/>
            <person name="Glotzer D."/>
            <person name="Gorecki P."/>
            <person name="Heitman J."/>
            <person name="Hesse C."/>
            <person name="Hori C."/>
            <person name="Igarashi K."/>
            <person name="Jurgens J.A."/>
            <person name="Kallen N."/>
            <person name="Kersten P."/>
            <person name="Kohler A."/>
            <person name="Kuees U."/>
            <person name="Kumar T.K.A."/>
            <person name="Kuo A."/>
            <person name="LaButti K."/>
            <person name="Larrondo L.F."/>
            <person name="Lindquist E."/>
            <person name="Ling A."/>
            <person name="Lombard V."/>
            <person name="Lucas S."/>
            <person name="Lundell T."/>
            <person name="Martin R."/>
            <person name="McLaughlin D.J."/>
            <person name="Morgenstern I."/>
            <person name="Morin E."/>
            <person name="Murat C."/>
            <person name="Nagy L.G."/>
            <person name="Nolan M."/>
            <person name="Ohm R.A."/>
            <person name="Patyshakuliyeva A."/>
            <person name="Rokas A."/>
            <person name="Ruiz-Duenas F.J."/>
            <person name="Sabat G."/>
            <person name="Salamov A."/>
            <person name="Samejima M."/>
            <person name="Schmutz J."/>
            <person name="Slot J.C."/>
            <person name="St John F."/>
            <person name="Stenlid J."/>
            <person name="Sun H."/>
            <person name="Sun S."/>
            <person name="Syed K."/>
            <person name="Tsang A."/>
            <person name="Wiebenga A."/>
            <person name="Young D."/>
            <person name="Pisabarro A."/>
            <person name="Eastwood D.C."/>
            <person name="Martin F."/>
            <person name="Cullen D."/>
            <person name="Grigoriev I.V."/>
            <person name="Hibbett D.S."/>
        </authorList>
    </citation>
    <scope>NUCLEOTIDE SEQUENCE [LARGE SCALE GENOMIC DNA]</scope>
    <source>
        <strain evidence="4">FP-91666</strain>
    </source>
</reference>
<organism evidence="3 4">
    <name type="scientific">Stereum hirsutum (strain FP-91666)</name>
    <name type="common">White-rot fungus</name>
    <dbReference type="NCBI Taxonomy" id="721885"/>
    <lineage>
        <taxon>Eukaryota</taxon>
        <taxon>Fungi</taxon>
        <taxon>Dikarya</taxon>
        <taxon>Basidiomycota</taxon>
        <taxon>Agaricomycotina</taxon>
        <taxon>Agaricomycetes</taxon>
        <taxon>Russulales</taxon>
        <taxon>Stereaceae</taxon>
        <taxon>Stereum</taxon>
    </lineage>
</organism>
<keyword evidence="4" id="KW-1185">Reference proteome</keyword>
<dbReference type="RefSeq" id="XP_007310612.1">
    <property type="nucleotide sequence ID" value="XM_007310550.1"/>
</dbReference>
<evidence type="ECO:0000313" key="4">
    <source>
        <dbReference type="Proteomes" id="UP000053927"/>
    </source>
</evidence>
<dbReference type="AlphaFoldDB" id="R7RYV4"/>
<gene>
    <name evidence="3" type="ORF">STEHIDRAFT_115924</name>
</gene>
<evidence type="ECO:0000259" key="2">
    <source>
        <dbReference type="PROSITE" id="PS50142"/>
    </source>
</evidence>
<proteinExistence type="predicted"/>
<protein>
    <recommendedName>
        <fullName evidence="2">RNase III domain-containing protein</fullName>
    </recommendedName>
</protein>
<dbReference type="GO" id="GO:0006396">
    <property type="term" value="P:RNA processing"/>
    <property type="evidence" value="ECO:0007669"/>
    <property type="project" value="InterPro"/>
</dbReference>
<evidence type="ECO:0000313" key="3">
    <source>
        <dbReference type="EMBL" id="EIM80499.1"/>
    </source>
</evidence>